<evidence type="ECO:0000256" key="1">
    <source>
        <dbReference type="SAM" id="MobiDB-lite"/>
    </source>
</evidence>
<reference evidence="2 3" key="1">
    <citation type="submission" date="2019-08" db="EMBL/GenBank/DDBJ databases">
        <authorList>
            <person name="Peeters C."/>
        </authorList>
    </citation>
    <scope>NUCLEOTIDE SEQUENCE [LARGE SCALE GENOMIC DNA]</scope>
    <source>
        <strain evidence="2 3">LMG 31115</strain>
    </source>
</reference>
<name>A0A5E4V7G4_9BURK</name>
<evidence type="ECO:0000313" key="2">
    <source>
        <dbReference type="EMBL" id="VVE06800.1"/>
    </source>
</evidence>
<feature type="region of interest" description="Disordered" evidence="1">
    <location>
        <begin position="210"/>
        <end position="255"/>
    </location>
</feature>
<dbReference type="EMBL" id="CABPSI010000002">
    <property type="protein sequence ID" value="VVE06800.1"/>
    <property type="molecule type" value="Genomic_DNA"/>
</dbReference>
<feature type="compositionally biased region" description="Pro residues" evidence="1">
    <location>
        <begin position="236"/>
        <end position="249"/>
    </location>
</feature>
<sequence>MSLGWISTMADVEAHRMTVQYRRPAVRTQRSMGQIYEHIATNLKQAKQRAINADGERAVSGMVREIDDFEGRIQTRIRQSAKRSDFSLLRGMRGDGFSRSVRGQWDVANALCLTSSARRLHEFLLDVDRRSETILSRATAYQERVAASMAAQLQARDNVIFEQAYEALVQDLVAVSGRVMSTYDGIAQMQSEISDMAGMASNMASEIASLMPPLMPPGEAPPPYAPPSPSSDMASAPPPSPPPPLPTAPVPGTRL</sequence>
<evidence type="ECO:0000313" key="3">
    <source>
        <dbReference type="Proteomes" id="UP000333828"/>
    </source>
</evidence>
<feature type="compositionally biased region" description="Pro residues" evidence="1">
    <location>
        <begin position="213"/>
        <end position="229"/>
    </location>
</feature>
<accession>A0A5E4V7G4</accession>
<dbReference type="AlphaFoldDB" id="A0A5E4V7G4"/>
<keyword evidence="3" id="KW-1185">Reference proteome</keyword>
<dbReference type="Proteomes" id="UP000333828">
    <property type="component" value="Unassembled WGS sequence"/>
</dbReference>
<proteinExistence type="predicted"/>
<gene>
    <name evidence="2" type="ORF">PIN31115_02410</name>
</gene>
<organism evidence="2 3">
    <name type="scientific">Pandoraea iniqua</name>
    <dbReference type="NCBI Taxonomy" id="2508288"/>
    <lineage>
        <taxon>Bacteria</taxon>
        <taxon>Pseudomonadati</taxon>
        <taxon>Pseudomonadota</taxon>
        <taxon>Betaproteobacteria</taxon>
        <taxon>Burkholderiales</taxon>
        <taxon>Burkholderiaceae</taxon>
        <taxon>Pandoraea</taxon>
    </lineage>
</organism>
<protein>
    <submittedName>
        <fullName evidence="2">Uncharacterized protein</fullName>
    </submittedName>
</protein>
<dbReference type="RefSeq" id="WP_150684172.1">
    <property type="nucleotide sequence ID" value="NZ_CABPSI010000002.1"/>
</dbReference>